<reference evidence="2" key="1">
    <citation type="journal article" date="2014" name="Int. J. Syst. Evol. Microbiol.">
        <title>Complete genome sequence of Corynebacterium casei LMG S-19264T (=DSM 44701T), isolated from a smear-ripened cheese.</title>
        <authorList>
            <consortium name="US DOE Joint Genome Institute (JGI-PGF)"/>
            <person name="Walter F."/>
            <person name="Albersmeier A."/>
            <person name="Kalinowski J."/>
            <person name="Ruckert C."/>
        </authorList>
    </citation>
    <scope>NUCLEOTIDE SEQUENCE</scope>
    <source>
        <strain evidence="2">KCTC 32296</strain>
    </source>
</reference>
<evidence type="ECO:0000313" key="3">
    <source>
        <dbReference type="Proteomes" id="UP000662572"/>
    </source>
</evidence>
<dbReference type="GO" id="GO:0016757">
    <property type="term" value="F:glycosyltransferase activity"/>
    <property type="evidence" value="ECO:0007669"/>
    <property type="project" value="InterPro"/>
</dbReference>
<accession>A0A918PY04</accession>
<sequence>MIFNRKFGAPGLQRKKLAIISTYNENCGNASYTHVLKVAFSEIFDVDVIPLDLFLLQKPQPFINIHADAHIKSICAKLKNYDYVNIQFEAGLYGATAGAILRRMKWLIDAAPNLILTMHRVDVAETTSLIEAIGKSVRALRAGPLFHHFRNKEFSVLYHNIVLHCKEQSARKNVWIKVHAKREHRVIRDVFRFKNVIHYPLAFLNKEEQKKVKALPKADLAARFGLPQGSKLFGVFGYISNYKGIETAIKTVAQLPTDWHLVIAGSQHPQSIKAYKDVDPYLESILNLIANEDAERERKLAKLARVNHYLEKTEVVDERLTKPITDRIKFIGSLDDDDFVHVLRDIDAVVLPYIEVGQSMSGVIVLAMEAGGRVLGANNLSFAETRKYFGDTFERFDIGNHIELAQRLQAEPLEVEAARTAIFETYNIRNSVALQAQVFEGTYKNV</sequence>
<evidence type="ECO:0000259" key="1">
    <source>
        <dbReference type="Pfam" id="PF00534"/>
    </source>
</evidence>
<evidence type="ECO:0000313" key="2">
    <source>
        <dbReference type="EMBL" id="GGZ25715.1"/>
    </source>
</evidence>
<organism evidence="2 3">
    <name type="scientific">Asticcacaulis endophyticus</name>
    <dbReference type="NCBI Taxonomy" id="1395890"/>
    <lineage>
        <taxon>Bacteria</taxon>
        <taxon>Pseudomonadati</taxon>
        <taxon>Pseudomonadota</taxon>
        <taxon>Alphaproteobacteria</taxon>
        <taxon>Caulobacterales</taxon>
        <taxon>Caulobacteraceae</taxon>
        <taxon>Asticcacaulis</taxon>
    </lineage>
</organism>
<dbReference type="SUPFAM" id="SSF53756">
    <property type="entry name" value="UDP-Glycosyltransferase/glycogen phosphorylase"/>
    <property type="match status" value="1"/>
</dbReference>
<reference evidence="2" key="2">
    <citation type="submission" date="2020-09" db="EMBL/GenBank/DDBJ databases">
        <authorList>
            <person name="Sun Q."/>
            <person name="Kim S."/>
        </authorList>
    </citation>
    <scope>NUCLEOTIDE SEQUENCE</scope>
    <source>
        <strain evidence="2">KCTC 32296</strain>
    </source>
</reference>
<dbReference type="Proteomes" id="UP000662572">
    <property type="component" value="Unassembled WGS sequence"/>
</dbReference>
<proteinExistence type="predicted"/>
<dbReference type="EMBL" id="BMZB01000001">
    <property type="protein sequence ID" value="GGZ25715.1"/>
    <property type="molecule type" value="Genomic_DNA"/>
</dbReference>
<dbReference type="AlphaFoldDB" id="A0A918PY04"/>
<dbReference type="InterPro" id="IPR001296">
    <property type="entry name" value="Glyco_trans_1"/>
</dbReference>
<comment type="caution">
    <text evidence="2">The sequence shown here is derived from an EMBL/GenBank/DDBJ whole genome shotgun (WGS) entry which is preliminary data.</text>
</comment>
<dbReference type="Gene3D" id="3.40.50.2000">
    <property type="entry name" value="Glycogen Phosphorylase B"/>
    <property type="match status" value="1"/>
</dbReference>
<protein>
    <recommendedName>
        <fullName evidence="1">Glycosyl transferase family 1 domain-containing protein</fullName>
    </recommendedName>
</protein>
<keyword evidence="3" id="KW-1185">Reference proteome</keyword>
<name>A0A918PY04_9CAUL</name>
<gene>
    <name evidence="2" type="ORF">GCM10011273_08910</name>
</gene>
<feature type="domain" description="Glycosyl transferase family 1" evidence="1">
    <location>
        <begin position="222"/>
        <end position="385"/>
    </location>
</feature>
<dbReference type="Pfam" id="PF00534">
    <property type="entry name" value="Glycos_transf_1"/>
    <property type="match status" value="1"/>
</dbReference>